<proteinExistence type="predicted"/>
<dbReference type="GO" id="GO:0003700">
    <property type="term" value="F:DNA-binding transcription factor activity"/>
    <property type="evidence" value="ECO:0007669"/>
    <property type="project" value="InterPro"/>
</dbReference>
<dbReference type="RefSeq" id="WP_113030196.1">
    <property type="nucleotide sequence ID" value="NZ_QMFB01000003.1"/>
</dbReference>
<evidence type="ECO:0000313" key="6">
    <source>
        <dbReference type="Proteomes" id="UP000250369"/>
    </source>
</evidence>
<evidence type="ECO:0000256" key="2">
    <source>
        <dbReference type="ARBA" id="ARBA00023125"/>
    </source>
</evidence>
<dbReference type="OrthoDB" id="9791615at2"/>
<name>A0A329MVB1_9BACL</name>
<dbReference type="SMART" id="SM00342">
    <property type="entry name" value="HTH_ARAC"/>
    <property type="match status" value="1"/>
</dbReference>
<dbReference type="SUPFAM" id="SSF51215">
    <property type="entry name" value="Regulatory protein AraC"/>
    <property type="match status" value="1"/>
</dbReference>
<evidence type="ECO:0000256" key="3">
    <source>
        <dbReference type="ARBA" id="ARBA00023163"/>
    </source>
</evidence>
<evidence type="ECO:0000256" key="1">
    <source>
        <dbReference type="ARBA" id="ARBA00023015"/>
    </source>
</evidence>
<evidence type="ECO:0000313" key="5">
    <source>
        <dbReference type="EMBL" id="RAV21887.1"/>
    </source>
</evidence>
<dbReference type="AlphaFoldDB" id="A0A329MVB1"/>
<dbReference type="PRINTS" id="PR00032">
    <property type="entry name" value="HTHARAC"/>
</dbReference>
<evidence type="ECO:0000259" key="4">
    <source>
        <dbReference type="PROSITE" id="PS01124"/>
    </source>
</evidence>
<keyword evidence="1" id="KW-0805">Transcription regulation</keyword>
<dbReference type="InterPro" id="IPR009057">
    <property type="entry name" value="Homeodomain-like_sf"/>
</dbReference>
<dbReference type="Pfam" id="PF12833">
    <property type="entry name" value="HTH_18"/>
    <property type="match status" value="1"/>
</dbReference>
<keyword evidence="6" id="KW-1185">Reference proteome</keyword>
<protein>
    <recommendedName>
        <fullName evidence="4">HTH araC/xylS-type domain-containing protein</fullName>
    </recommendedName>
</protein>
<dbReference type="Gene3D" id="1.10.10.60">
    <property type="entry name" value="Homeodomain-like"/>
    <property type="match status" value="2"/>
</dbReference>
<dbReference type="GO" id="GO:0043565">
    <property type="term" value="F:sequence-specific DNA binding"/>
    <property type="evidence" value="ECO:0007669"/>
    <property type="project" value="InterPro"/>
</dbReference>
<dbReference type="PROSITE" id="PS01124">
    <property type="entry name" value="HTH_ARAC_FAMILY_2"/>
    <property type="match status" value="1"/>
</dbReference>
<keyword evidence="3" id="KW-0804">Transcription</keyword>
<feature type="domain" description="HTH araC/xylS-type" evidence="4">
    <location>
        <begin position="190"/>
        <end position="288"/>
    </location>
</feature>
<dbReference type="Pfam" id="PF02311">
    <property type="entry name" value="AraC_binding"/>
    <property type="match status" value="1"/>
</dbReference>
<keyword evidence="2" id="KW-0238">DNA-binding</keyword>
<organism evidence="5 6">
    <name type="scientific">Paenibacillus contaminans</name>
    <dbReference type="NCBI Taxonomy" id="450362"/>
    <lineage>
        <taxon>Bacteria</taxon>
        <taxon>Bacillati</taxon>
        <taxon>Bacillota</taxon>
        <taxon>Bacilli</taxon>
        <taxon>Bacillales</taxon>
        <taxon>Paenibacillaceae</taxon>
        <taxon>Paenibacillus</taxon>
    </lineage>
</organism>
<dbReference type="InterPro" id="IPR014710">
    <property type="entry name" value="RmlC-like_jellyroll"/>
</dbReference>
<dbReference type="SUPFAM" id="SSF46689">
    <property type="entry name" value="Homeodomain-like"/>
    <property type="match status" value="2"/>
</dbReference>
<dbReference type="InterPro" id="IPR018062">
    <property type="entry name" value="HTH_AraC-typ_CS"/>
</dbReference>
<dbReference type="InterPro" id="IPR018060">
    <property type="entry name" value="HTH_AraC"/>
</dbReference>
<dbReference type="PANTHER" id="PTHR43280">
    <property type="entry name" value="ARAC-FAMILY TRANSCRIPTIONAL REGULATOR"/>
    <property type="match status" value="1"/>
</dbReference>
<dbReference type="EMBL" id="QMFB01000003">
    <property type="protein sequence ID" value="RAV21887.1"/>
    <property type="molecule type" value="Genomic_DNA"/>
</dbReference>
<comment type="caution">
    <text evidence="5">The sequence shown here is derived from an EMBL/GenBank/DDBJ whole genome shotgun (WGS) entry which is preliminary data.</text>
</comment>
<gene>
    <name evidence="5" type="ORF">DQG23_07485</name>
</gene>
<dbReference type="PROSITE" id="PS00041">
    <property type="entry name" value="HTH_ARAC_FAMILY_1"/>
    <property type="match status" value="1"/>
</dbReference>
<dbReference type="Gene3D" id="2.60.120.10">
    <property type="entry name" value="Jelly Rolls"/>
    <property type="match status" value="1"/>
</dbReference>
<reference evidence="5 6" key="1">
    <citation type="journal article" date="2009" name="Int. J. Syst. Evol. Microbiol.">
        <title>Paenibacillus contaminans sp. nov., isolated from a contaminated laboratory plate.</title>
        <authorList>
            <person name="Chou J.H."/>
            <person name="Lee J.H."/>
            <person name="Lin M.C."/>
            <person name="Chang P.S."/>
            <person name="Arun A.B."/>
            <person name="Young C.C."/>
            <person name="Chen W.M."/>
        </authorList>
    </citation>
    <scope>NUCLEOTIDE SEQUENCE [LARGE SCALE GENOMIC DNA]</scope>
    <source>
        <strain evidence="5 6">CKOBP-6</strain>
    </source>
</reference>
<dbReference type="InterPro" id="IPR037923">
    <property type="entry name" value="HTH-like"/>
</dbReference>
<dbReference type="InterPro" id="IPR003313">
    <property type="entry name" value="AraC-bd"/>
</dbReference>
<dbReference type="InterPro" id="IPR020449">
    <property type="entry name" value="Tscrpt_reg_AraC-type_HTH"/>
</dbReference>
<accession>A0A329MVB1</accession>
<dbReference type="PANTHER" id="PTHR43280:SF28">
    <property type="entry name" value="HTH-TYPE TRANSCRIPTIONAL ACTIVATOR RHAS"/>
    <property type="match status" value="1"/>
</dbReference>
<dbReference type="Proteomes" id="UP000250369">
    <property type="component" value="Unassembled WGS sequence"/>
</dbReference>
<sequence length="293" mass="33703">MAVQPINNNKPPMLGDDYPFNFFQPECDGKVLFHPHWHERHMEIIMMAEGQAEFHIGGRSYDAVPGDIYFMPEGQIHGGYLKKTIPSYYTILFDRSALAGTSSNIRSYEPLLGGELALPDRIRPDDPHYHALAETIRTTIGEFIHQKQGYEMAVRSLLHVLLIRLARAYAAEDGILRDSQADRRHAEQLKHVMMHVDNHYMDKISVQEAAKLANMSVHHFCRTFKKTAGRTFTEFLNSYRINKAAELIVQTDLQITRIAEQVGFGTINYFDEMFKKFTGQSPTQFRKNKGKRQ</sequence>